<keyword evidence="3" id="KW-0902">Two-component regulatory system</keyword>
<dbReference type="OrthoDB" id="5241784at2"/>
<dbReference type="Gene3D" id="3.30.565.10">
    <property type="entry name" value="Histidine kinase-like ATPase, C-terminal domain"/>
    <property type="match status" value="1"/>
</dbReference>
<reference evidence="7 8" key="1">
    <citation type="submission" date="2018-06" db="EMBL/GenBank/DDBJ databases">
        <title>Sphaerisporangium craniellae sp. nov., isolated from a marine sponge in the South China Sea.</title>
        <authorList>
            <person name="Li L."/>
        </authorList>
    </citation>
    <scope>NUCLEOTIDE SEQUENCE [LARGE SCALE GENOMIC DNA]</scope>
    <source>
        <strain evidence="7 8">LHW63015</strain>
    </source>
</reference>
<evidence type="ECO:0000256" key="3">
    <source>
        <dbReference type="ARBA" id="ARBA00023012"/>
    </source>
</evidence>
<sequence>MPDNSGARERTAYERVRRVTRWSLMVGVFIAGMGALNGLGASSMAGTLSPVKVVSGLLFLVVFAVLYLRITRIAMTRRTAWRELTAAAGVSVAAMLIQDATPWGWGLMAAAWAGVAALNVTTLQAILITLGTTAVAVPLSASGKYMVAASFQLILVCVAITWGNRFQAWFWYVLTAAIAGKEAQTRLAVTEERLRFSRDLHDLIGHSLSAIAVKSEVALKLAHADLDRAVAEMGEVRHLAKESLHEIRTAVRGYRTVDLPAELSSVRAVLEAAGIRCEVHAAADTELPGQASTLLAWVVREGTTNVLRHSSATFCRIDVEPDGGRVRLRMTNDGVRPATERQPGEDGPAGDGSGLAGLADRVAAYGGTLCAGPGRPGEYALTATVPVRGMK</sequence>
<dbReference type="EMBL" id="QMEY01000028">
    <property type="protein sequence ID" value="RBQ14841.1"/>
    <property type="molecule type" value="Genomic_DNA"/>
</dbReference>
<evidence type="ECO:0000313" key="8">
    <source>
        <dbReference type="Proteomes" id="UP000253303"/>
    </source>
</evidence>
<feature type="transmembrane region" description="Helical" evidence="5">
    <location>
        <begin position="109"/>
        <end position="133"/>
    </location>
</feature>
<dbReference type="InterPro" id="IPR036890">
    <property type="entry name" value="HATPase_C_sf"/>
</dbReference>
<dbReference type="CDD" id="cd16917">
    <property type="entry name" value="HATPase_UhpB-NarQ-NarX-like"/>
    <property type="match status" value="1"/>
</dbReference>
<dbReference type="Proteomes" id="UP000253303">
    <property type="component" value="Unassembled WGS sequence"/>
</dbReference>
<evidence type="ECO:0000256" key="1">
    <source>
        <dbReference type="ARBA" id="ARBA00022679"/>
    </source>
</evidence>
<dbReference type="AlphaFoldDB" id="A0A366LLS6"/>
<keyword evidence="5" id="KW-0812">Transmembrane</keyword>
<keyword evidence="1" id="KW-0808">Transferase</keyword>
<dbReference type="InterPro" id="IPR050482">
    <property type="entry name" value="Sensor_HK_TwoCompSys"/>
</dbReference>
<keyword evidence="5" id="KW-0472">Membrane</keyword>
<name>A0A366LLS6_9ACTN</name>
<evidence type="ECO:0000259" key="6">
    <source>
        <dbReference type="Pfam" id="PF07730"/>
    </source>
</evidence>
<dbReference type="PANTHER" id="PTHR24421:SF63">
    <property type="entry name" value="SENSOR HISTIDINE KINASE DESK"/>
    <property type="match status" value="1"/>
</dbReference>
<dbReference type="GO" id="GO:0000155">
    <property type="term" value="F:phosphorelay sensor kinase activity"/>
    <property type="evidence" value="ECO:0007669"/>
    <property type="project" value="InterPro"/>
</dbReference>
<feature type="region of interest" description="Disordered" evidence="4">
    <location>
        <begin position="332"/>
        <end position="355"/>
    </location>
</feature>
<evidence type="ECO:0000313" key="7">
    <source>
        <dbReference type="EMBL" id="RBQ14841.1"/>
    </source>
</evidence>
<dbReference type="SUPFAM" id="SSF55874">
    <property type="entry name" value="ATPase domain of HSP90 chaperone/DNA topoisomerase II/histidine kinase"/>
    <property type="match status" value="1"/>
</dbReference>
<keyword evidence="8" id="KW-1185">Reference proteome</keyword>
<feature type="transmembrane region" description="Helical" evidence="5">
    <location>
        <begin position="145"/>
        <end position="163"/>
    </location>
</feature>
<gene>
    <name evidence="7" type="ORF">DP939_38405</name>
</gene>
<dbReference type="RefSeq" id="WP_113985756.1">
    <property type="nucleotide sequence ID" value="NZ_QMEY01000028.1"/>
</dbReference>
<keyword evidence="2" id="KW-0418">Kinase</keyword>
<dbReference type="Pfam" id="PF07730">
    <property type="entry name" value="HisKA_3"/>
    <property type="match status" value="1"/>
</dbReference>
<dbReference type="GO" id="GO:0046983">
    <property type="term" value="F:protein dimerization activity"/>
    <property type="evidence" value="ECO:0007669"/>
    <property type="project" value="InterPro"/>
</dbReference>
<dbReference type="GO" id="GO:0016020">
    <property type="term" value="C:membrane"/>
    <property type="evidence" value="ECO:0007669"/>
    <property type="project" value="InterPro"/>
</dbReference>
<comment type="caution">
    <text evidence="7">The sequence shown here is derived from an EMBL/GenBank/DDBJ whole genome shotgun (WGS) entry which is preliminary data.</text>
</comment>
<feature type="transmembrane region" description="Helical" evidence="5">
    <location>
        <begin position="51"/>
        <end position="68"/>
    </location>
</feature>
<feature type="domain" description="Signal transduction histidine kinase subgroup 3 dimerisation and phosphoacceptor" evidence="6">
    <location>
        <begin position="192"/>
        <end position="258"/>
    </location>
</feature>
<evidence type="ECO:0000256" key="4">
    <source>
        <dbReference type="SAM" id="MobiDB-lite"/>
    </source>
</evidence>
<feature type="transmembrane region" description="Helical" evidence="5">
    <location>
        <begin position="80"/>
        <end position="97"/>
    </location>
</feature>
<protein>
    <recommendedName>
        <fullName evidence="6">Signal transduction histidine kinase subgroup 3 dimerisation and phosphoacceptor domain-containing protein</fullName>
    </recommendedName>
</protein>
<dbReference type="Gene3D" id="1.20.5.1930">
    <property type="match status" value="1"/>
</dbReference>
<organism evidence="7 8">
    <name type="scientific">Spongiactinospora rosea</name>
    <dbReference type="NCBI Taxonomy" id="2248750"/>
    <lineage>
        <taxon>Bacteria</taxon>
        <taxon>Bacillati</taxon>
        <taxon>Actinomycetota</taxon>
        <taxon>Actinomycetes</taxon>
        <taxon>Streptosporangiales</taxon>
        <taxon>Streptosporangiaceae</taxon>
        <taxon>Spongiactinospora</taxon>
    </lineage>
</organism>
<evidence type="ECO:0000256" key="2">
    <source>
        <dbReference type="ARBA" id="ARBA00022777"/>
    </source>
</evidence>
<keyword evidence="5" id="KW-1133">Transmembrane helix</keyword>
<dbReference type="PANTHER" id="PTHR24421">
    <property type="entry name" value="NITRATE/NITRITE SENSOR PROTEIN NARX-RELATED"/>
    <property type="match status" value="1"/>
</dbReference>
<dbReference type="InterPro" id="IPR011712">
    <property type="entry name" value="Sig_transdc_His_kin_sub3_dim/P"/>
</dbReference>
<evidence type="ECO:0000256" key="5">
    <source>
        <dbReference type="SAM" id="Phobius"/>
    </source>
</evidence>
<feature type="transmembrane region" description="Helical" evidence="5">
    <location>
        <begin position="21"/>
        <end position="39"/>
    </location>
</feature>
<proteinExistence type="predicted"/>
<accession>A0A366LLS6</accession>